<dbReference type="InterPro" id="IPR018170">
    <property type="entry name" value="Aldo/ket_reductase_CS"/>
</dbReference>
<gene>
    <name evidence="3" type="ORF">CVT25_006446</name>
</gene>
<evidence type="ECO:0000313" key="4">
    <source>
        <dbReference type="Proteomes" id="UP000283269"/>
    </source>
</evidence>
<keyword evidence="1" id="KW-0560">Oxidoreductase</keyword>
<protein>
    <recommendedName>
        <fullName evidence="2">NADP-dependent oxidoreductase domain-containing protein</fullName>
    </recommendedName>
</protein>
<evidence type="ECO:0000313" key="3">
    <source>
        <dbReference type="EMBL" id="PPQ89074.1"/>
    </source>
</evidence>
<sequence length="660" mass="74466">MTSNTQKSALNIVMGAMTFGEPGKDGARVHDIKDVEAILDVFRSHGHTEIDTARVYASGTSEEYLGKIDLASKGLKLETKLYPVKGLAEPITHDEEGLRKHLAASLKALNVQSLEMWYLHGPDRTVPYEETLRVVNDLYKEGYFKRFGISNYTAWEVAEIVGICKANGYIQPTAYQGIYNAIHRSVEAELLPCLRKFGISFYEFNPLAGGFFTGRYTSPNDAPEEGSRFDPNRTQGKNYRNRYWKEPYFKAISAIKEVADKNSLTLTEIALRWISHHSLLKREYGDAVLIGASSLNHIEQNLVDLEKGPLPDDVLKVLDEAWFDVQQYATVQKSALNIVMGAMTFGEPGKEGARVHHIKDVEAILDAFRAHGHTEIDSARTYTGGTSEEYLGKIDLLSKGFKIETKLSPNKKLSEPISHDPEGLRKHLLRSLSALNVESLEMWYLHAPDHTVPYEITFKAVNDLYKEGYFKRLGISNYASWEVAEIVGICKANGYIQPTAYQGIYNAIHRSVEPELLPCLRKFGISFYEFNPLAGGFFTGRYNSLDDIPESGSRFDPSRVQGKNYRNRYWNEPYFKALASIRTAAEKHNLTLTEVALRWISHHSLLKREYGDAVIIGASSLIHINENLADLEKGTLPEDVLKVLDDAWADVQPYATRYFK</sequence>
<proteinExistence type="predicted"/>
<evidence type="ECO:0000259" key="2">
    <source>
        <dbReference type="Pfam" id="PF00248"/>
    </source>
</evidence>
<dbReference type="InterPro" id="IPR036812">
    <property type="entry name" value="NAD(P)_OxRdtase_dom_sf"/>
</dbReference>
<dbReference type="Pfam" id="PF00248">
    <property type="entry name" value="Aldo_ket_red"/>
    <property type="match status" value="2"/>
</dbReference>
<dbReference type="GO" id="GO:0016491">
    <property type="term" value="F:oxidoreductase activity"/>
    <property type="evidence" value="ECO:0007669"/>
    <property type="project" value="UniProtKB-KW"/>
</dbReference>
<organism evidence="3 4">
    <name type="scientific">Psilocybe cyanescens</name>
    <dbReference type="NCBI Taxonomy" id="93625"/>
    <lineage>
        <taxon>Eukaryota</taxon>
        <taxon>Fungi</taxon>
        <taxon>Dikarya</taxon>
        <taxon>Basidiomycota</taxon>
        <taxon>Agaricomycotina</taxon>
        <taxon>Agaricomycetes</taxon>
        <taxon>Agaricomycetidae</taxon>
        <taxon>Agaricales</taxon>
        <taxon>Agaricineae</taxon>
        <taxon>Strophariaceae</taxon>
        <taxon>Psilocybe</taxon>
    </lineage>
</organism>
<dbReference type="OrthoDB" id="2310150at2759"/>
<comment type="caution">
    <text evidence="3">The sequence shown here is derived from an EMBL/GenBank/DDBJ whole genome shotgun (WGS) entry which is preliminary data.</text>
</comment>
<dbReference type="AlphaFoldDB" id="A0A409XEC2"/>
<dbReference type="PROSITE" id="PS00062">
    <property type="entry name" value="ALDOKETO_REDUCTASE_2"/>
    <property type="match status" value="1"/>
</dbReference>
<feature type="domain" description="NADP-dependent oxidoreductase" evidence="2">
    <location>
        <begin position="338"/>
        <end position="648"/>
    </location>
</feature>
<dbReference type="PANTHER" id="PTHR43364">
    <property type="entry name" value="NADH-SPECIFIC METHYLGLYOXAL REDUCTASE-RELATED"/>
    <property type="match status" value="1"/>
</dbReference>
<dbReference type="SUPFAM" id="SSF51430">
    <property type="entry name" value="NAD(P)-linked oxidoreductase"/>
    <property type="match status" value="2"/>
</dbReference>
<keyword evidence="4" id="KW-1185">Reference proteome</keyword>
<dbReference type="Proteomes" id="UP000283269">
    <property type="component" value="Unassembled WGS sequence"/>
</dbReference>
<dbReference type="InterPro" id="IPR023210">
    <property type="entry name" value="NADP_OxRdtase_dom"/>
</dbReference>
<feature type="domain" description="NADP-dependent oxidoreductase" evidence="2">
    <location>
        <begin position="12"/>
        <end position="321"/>
    </location>
</feature>
<dbReference type="InParanoid" id="A0A409XEC2"/>
<dbReference type="PANTHER" id="PTHR43364:SF4">
    <property type="entry name" value="NAD(P)-LINKED OXIDOREDUCTASE SUPERFAMILY PROTEIN"/>
    <property type="match status" value="1"/>
</dbReference>
<dbReference type="EMBL" id="NHYD01001946">
    <property type="protein sequence ID" value="PPQ89074.1"/>
    <property type="molecule type" value="Genomic_DNA"/>
</dbReference>
<reference evidence="3 4" key="1">
    <citation type="journal article" date="2018" name="Evol. Lett.">
        <title>Horizontal gene cluster transfer increased hallucinogenic mushroom diversity.</title>
        <authorList>
            <person name="Reynolds H.T."/>
            <person name="Vijayakumar V."/>
            <person name="Gluck-Thaler E."/>
            <person name="Korotkin H.B."/>
            <person name="Matheny P.B."/>
            <person name="Slot J.C."/>
        </authorList>
    </citation>
    <scope>NUCLEOTIDE SEQUENCE [LARGE SCALE GENOMIC DNA]</scope>
    <source>
        <strain evidence="3 4">2631</strain>
    </source>
</reference>
<dbReference type="Gene3D" id="3.20.20.100">
    <property type="entry name" value="NADP-dependent oxidoreductase domain"/>
    <property type="match status" value="2"/>
</dbReference>
<dbReference type="InterPro" id="IPR050523">
    <property type="entry name" value="AKR_Detox_Biosynth"/>
</dbReference>
<dbReference type="CDD" id="cd19075">
    <property type="entry name" value="AKR_AKR7A1-5"/>
    <property type="match status" value="2"/>
</dbReference>
<accession>A0A409XEC2</accession>
<evidence type="ECO:0000256" key="1">
    <source>
        <dbReference type="ARBA" id="ARBA00023002"/>
    </source>
</evidence>
<dbReference type="STRING" id="93625.A0A409XEC2"/>
<name>A0A409XEC2_PSICY</name>